<dbReference type="AlphaFoldDB" id="A0A6A5TQP5"/>
<dbReference type="GO" id="GO:0020037">
    <property type="term" value="F:heme binding"/>
    <property type="evidence" value="ECO:0007669"/>
    <property type="project" value="InterPro"/>
</dbReference>
<dbReference type="Gene3D" id="1.10.630.10">
    <property type="entry name" value="Cytochrome P450"/>
    <property type="match status" value="1"/>
</dbReference>
<keyword evidence="3" id="KW-1185">Reference proteome</keyword>
<gene>
    <name evidence="2" type="ORF">CC80DRAFT_550181</name>
</gene>
<dbReference type="GO" id="GO:0016705">
    <property type="term" value="F:oxidoreductase activity, acting on paired donors, with incorporation or reduction of molecular oxygen"/>
    <property type="evidence" value="ECO:0007669"/>
    <property type="project" value="InterPro"/>
</dbReference>
<dbReference type="EMBL" id="ML976998">
    <property type="protein sequence ID" value="KAF1954574.1"/>
    <property type="molecule type" value="Genomic_DNA"/>
</dbReference>
<protein>
    <submittedName>
        <fullName evidence="2">Uncharacterized protein</fullName>
    </submittedName>
</protein>
<dbReference type="Proteomes" id="UP000800035">
    <property type="component" value="Unassembled WGS sequence"/>
</dbReference>
<dbReference type="InterPro" id="IPR036396">
    <property type="entry name" value="Cyt_P450_sf"/>
</dbReference>
<organism evidence="2 3">
    <name type="scientific">Byssothecium circinans</name>
    <dbReference type="NCBI Taxonomy" id="147558"/>
    <lineage>
        <taxon>Eukaryota</taxon>
        <taxon>Fungi</taxon>
        <taxon>Dikarya</taxon>
        <taxon>Ascomycota</taxon>
        <taxon>Pezizomycotina</taxon>
        <taxon>Dothideomycetes</taxon>
        <taxon>Pleosporomycetidae</taxon>
        <taxon>Pleosporales</taxon>
        <taxon>Massarineae</taxon>
        <taxon>Massarinaceae</taxon>
        <taxon>Byssothecium</taxon>
    </lineage>
</organism>
<reference evidence="2" key="1">
    <citation type="journal article" date="2020" name="Stud. Mycol.">
        <title>101 Dothideomycetes genomes: a test case for predicting lifestyles and emergence of pathogens.</title>
        <authorList>
            <person name="Haridas S."/>
            <person name="Albert R."/>
            <person name="Binder M."/>
            <person name="Bloem J."/>
            <person name="Labutti K."/>
            <person name="Salamov A."/>
            <person name="Andreopoulos B."/>
            <person name="Baker S."/>
            <person name="Barry K."/>
            <person name="Bills G."/>
            <person name="Bluhm B."/>
            <person name="Cannon C."/>
            <person name="Castanera R."/>
            <person name="Culley D."/>
            <person name="Daum C."/>
            <person name="Ezra D."/>
            <person name="Gonzalez J."/>
            <person name="Henrissat B."/>
            <person name="Kuo A."/>
            <person name="Liang C."/>
            <person name="Lipzen A."/>
            <person name="Lutzoni F."/>
            <person name="Magnuson J."/>
            <person name="Mondo S."/>
            <person name="Nolan M."/>
            <person name="Ohm R."/>
            <person name="Pangilinan J."/>
            <person name="Park H.-J."/>
            <person name="Ramirez L."/>
            <person name="Alfaro M."/>
            <person name="Sun H."/>
            <person name="Tritt A."/>
            <person name="Yoshinaga Y."/>
            <person name="Zwiers L.-H."/>
            <person name="Turgeon B."/>
            <person name="Goodwin S."/>
            <person name="Spatafora J."/>
            <person name="Crous P."/>
            <person name="Grigoriev I."/>
        </authorList>
    </citation>
    <scope>NUCLEOTIDE SEQUENCE</scope>
    <source>
        <strain evidence="2">CBS 675.92</strain>
    </source>
</reference>
<feature type="region of interest" description="Disordered" evidence="1">
    <location>
        <begin position="64"/>
        <end position="97"/>
    </location>
</feature>
<dbReference type="GO" id="GO:0005506">
    <property type="term" value="F:iron ion binding"/>
    <property type="evidence" value="ECO:0007669"/>
    <property type="project" value="InterPro"/>
</dbReference>
<dbReference type="GO" id="GO:0004497">
    <property type="term" value="F:monooxygenase activity"/>
    <property type="evidence" value="ECO:0007669"/>
    <property type="project" value="InterPro"/>
</dbReference>
<evidence type="ECO:0000313" key="3">
    <source>
        <dbReference type="Proteomes" id="UP000800035"/>
    </source>
</evidence>
<evidence type="ECO:0000313" key="2">
    <source>
        <dbReference type="EMBL" id="KAF1954574.1"/>
    </source>
</evidence>
<evidence type="ECO:0000256" key="1">
    <source>
        <dbReference type="SAM" id="MobiDB-lite"/>
    </source>
</evidence>
<name>A0A6A5TQP5_9PLEO</name>
<proteinExistence type="predicted"/>
<accession>A0A6A5TQP5</accession>
<sequence length="140" mass="15756">MRRSLAGHTPDKAWTYDEINALTFLDHYYFIKETHRLHNSSFQTARNAKKDVVVTRAWRMADSRRRRCHPHVPVNPPPQASLGESGPLRPGPLDGPQPGSAPLGLLLYALCRWPARLRRLQRGQARGQAGPGKARLPLPL</sequence>